<dbReference type="OrthoDB" id="3078668at2"/>
<evidence type="ECO:0000313" key="2">
    <source>
        <dbReference type="Proteomes" id="UP000281332"/>
    </source>
</evidence>
<reference evidence="1 2" key="1">
    <citation type="submission" date="2018-11" db="EMBL/GenBank/DDBJ databases">
        <title>Whole genome sequencing of Pantoea sp. RIT388.</title>
        <authorList>
            <person name="Gan H.M."/>
            <person name="Hudson A.O."/>
        </authorList>
    </citation>
    <scope>NUCLEOTIDE SEQUENCE [LARGE SCALE GENOMIC DNA]</scope>
    <source>
        <strain evidence="1 2">RIT388</strain>
    </source>
</reference>
<dbReference type="NCBIfam" id="TIGR01611">
    <property type="entry name" value="tail_tube"/>
    <property type="match status" value="1"/>
</dbReference>
<evidence type="ECO:0000313" key="1">
    <source>
        <dbReference type="EMBL" id="RPD99204.1"/>
    </source>
</evidence>
<organism evidence="1 2">
    <name type="scientific">Candidatus Pantoea deserta</name>
    <dbReference type="NCBI Taxonomy" id="1869313"/>
    <lineage>
        <taxon>Bacteria</taxon>
        <taxon>Pseudomonadati</taxon>
        <taxon>Pseudomonadota</taxon>
        <taxon>Gammaproteobacteria</taxon>
        <taxon>Enterobacterales</taxon>
        <taxon>Erwiniaceae</taxon>
        <taxon>Pantoea</taxon>
    </lineage>
</organism>
<sequence length="169" mass="18787">MALPRKLKGLNLFNDSNSYQGVVSSVTLPKLSRKLDAYRGGGMNGAAFIDHGLDDDALDMEWTIAGMDDLVLAQWGGSAVPLRFTGSYQRDDTGEEIAVEIEVRGRHQAFDFGEAKQGEDTETKITTKNTYFKLTWNGKELIEIDTVNMVEKVNGTDRLEQRRKNLGLA</sequence>
<dbReference type="EMBL" id="RMVG01000010">
    <property type="protein sequence ID" value="RPD99204.1"/>
    <property type="molecule type" value="Genomic_DNA"/>
</dbReference>
<dbReference type="Proteomes" id="UP000281332">
    <property type="component" value="Unassembled WGS sequence"/>
</dbReference>
<dbReference type="InterPro" id="IPR006498">
    <property type="entry name" value="Tail_tube"/>
</dbReference>
<proteinExistence type="predicted"/>
<accession>A0A3N4NSP8</accession>
<dbReference type="RefSeq" id="WP_123801485.1">
    <property type="nucleotide sequence ID" value="NZ_RMVG01000010.1"/>
</dbReference>
<gene>
    <name evidence="1" type="ORF">BBB56_13690</name>
</gene>
<comment type="caution">
    <text evidence="1">The sequence shown here is derived from an EMBL/GenBank/DDBJ whole genome shotgun (WGS) entry which is preliminary data.</text>
</comment>
<dbReference type="Pfam" id="PF04985">
    <property type="entry name" value="Phage_tube"/>
    <property type="match status" value="1"/>
</dbReference>
<dbReference type="AlphaFoldDB" id="A0A3N4NSP8"/>
<name>A0A3N4NSP8_9GAMM</name>
<protein>
    <submittedName>
        <fullName evidence="1">Phage major tail tube protein</fullName>
    </submittedName>
</protein>
<keyword evidence="2" id="KW-1185">Reference proteome</keyword>